<organism evidence="6 7">
    <name type="scientific">Paenibacillus allorhizosphaerae</name>
    <dbReference type="NCBI Taxonomy" id="2849866"/>
    <lineage>
        <taxon>Bacteria</taxon>
        <taxon>Bacillati</taxon>
        <taxon>Bacillota</taxon>
        <taxon>Bacilli</taxon>
        <taxon>Bacillales</taxon>
        <taxon>Paenibacillaceae</taxon>
        <taxon>Paenibacillus</taxon>
    </lineage>
</organism>
<dbReference type="InterPro" id="IPR018060">
    <property type="entry name" value="HTH_AraC"/>
</dbReference>
<dbReference type="PROSITE" id="PS00041">
    <property type="entry name" value="HTH_ARAC_FAMILY_1"/>
    <property type="match status" value="1"/>
</dbReference>
<dbReference type="PROSITE" id="PS01124">
    <property type="entry name" value="HTH_ARAC_FAMILY_2"/>
    <property type="match status" value="1"/>
</dbReference>
<proteinExistence type="predicted"/>
<evidence type="ECO:0000256" key="2">
    <source>
        <dbReference type="ARBA" id="ARBA00023125"/>
    </source>
</evidence>
<dbReference type="Pfam" id="PF02311">
    <property type="entry name" value="AraC_binding"/>
    <property type="match status" value="1"/>
</dbReference>
<keyword evidence="2" id="KW-0238">DNA-binding</keyword>
<dbReference type="RefSeq" id="WP_218098284.1">
    <property type="nucleotide sequence ID" value="NZ_CAJVCE010000004.1"/>
</dbReference>
<dbReference type="InterPro" id="IPR003313">
    <property type="entry name" value="AraC-bd"/>
</dbReference>
<dbReference type="EMBL" id="CAJVCE010000004">
    <property type="protein sequence ID" value="CAG7633549.1"/>
    <property type="molecule type" value="Genomic_DNA"/>
</dbReference>
<dbReference type="Proteomes" id="UP000730618">
    <property type="component" value="Unassembled WGS sequence"/>
</dbReference>
<evidence type="ECO:0000313" key="7">
    <source>
        <dbReference type="Proteomes" id="UP000730618"/>
    </source>
</evidence>
<dbReference type="PANTHER" id="PTHR43280">
    <property type="entry name" value="ARAC-FAMILY TRANSCRIPTIONAL REGULATOR"/>
    <property type="match status" value="1"/>
</dbReference>
<dbReference type="Pfam" id="PF12833">
    <property type="entry name" value="HTH_18"/>
    <property type="match status" value="1"/>
</dbReference>
<sequence length="279" mass="32274">MSRNQLLNTHLSNLRVNLLYSKLSHCTTDWKRFNTIPTFNKIYYICDGEGWIKIGNQEFMPKPGDLLFIPAGTLQSFSVTEGRPYTKYWCHFNSNVAFMPLFRWFGLPHLITVRSSDELQRQFQLLIDNLMKTGGTTSLKIQSALLSVIALFIERAMLECPALSQSDSIDKLMDTIRFIDANLSKEITLEELSQIAHFHPNYLIRVFKRHLGMPPHRYIHERRIKKAEQLLASTEMTVNEVAQTLGFNDVSYFSASFKKTSGVSPSEYRNLLFKYQMSL</sequence>
<evidence type="ECO:0000259" key="4">
    <source>
        <dbReference type="PROSITE" id="PS01124"/>
    </source>
</evidence>
<dbReference type="PROSITE" id="PS50222">
    <property type="entry name" value="EF_HAND_2"/>
    <property type="match status" value="1"/>
</dbReference>
<name>A0ABM8VF36_9BACL</name>
<evidence type="ECO:0000256" key="1">
    <source>
        <dbReference type="ARBA" id="ARBA00023015"/>
    </source>
</evidence>
<evidence type="ECO:0000259" key="5">
    <source>
        <dbReference type="PROSITE" id="PS50222"/>
    </source>
</evidence>
<dbReference type="InterPro" id="IPR002048">
    <property type="entry name" value="EF_hand_dom"/>
</dbReference>
<dbReference type="PANTHER" id="PTHR43280:SF2">
    <property type="entry name" value="HTH-TYPE TRANSCRIPTIONAL REGULATOR EXSA"/>
    <property type="match status" value="1"/>
</dbReference>
<keyword evidence="1" id="KW-0805">Transcription regulation</keyword>
<keyword evidence="3" id="KW-0804">Transcription</keyword>
<dbReference type="SMART" id="SM00342">
    <property type="entry name" value="HTH_ARAC"/>
    <property type="match status" value="1"/>
</dbReference>
<dbReference type="InterPro" id="IPR018062">
    <property type="entry name" value="HTH_AraC-typ_CS"/>
</dbReference>
<feature type="domain" description="EF-hand" evidence="5">
    <location>
        <begin position="167"/>
        <end position="202"/>
    </location>
</feature>
<feature type="domain" description="HTH araC/xylS-type" evidence="4">
    <location>
        <begin position="173"/>
        <end position="271"/>
    </location>
</feature>
<comment type="caution">
    <text evidence="6">The sequence shown here is derived from an EMBL/GenBank/DDBJ whole genome shotgun (WGS) entry which is preliminary data.</text>
</comment>
<keyword evidence="7" id="KW-1185">Reference proteome</keyword>
<reference evidence="6 7" key="1">
    <citation type="submission" date="2021-06" db="EMBL/GenBank/DDBJ databases">
        <authorList>
            <person name="Criscuolo A."/>
        </authorList>
    </citation>
    <scope>NUCLEOTIDE SEQUENCE [LARGE SCALE GENOMIC DNA]</scope>
    <source>
        <strain evidence="7">CIP 111802</strain>
    </source>
</reference>
<gene>
    <name evidence="6" type="primary">araC_7</name>
    <name evidence="6" type="ORF">PAECIP111802_01959</name>
</gene>
<evidence type="ECO:0000256" key="3">
    <source>
        <dbReference type="ARBA" id="ARBA00023163"/>
    </source>
</evidence>
<protein>
    <submittedName>
        <fullName evidence="6">Arabinose operon regulatory protein</fullName>
    </submittedName>
</protein>
<accession>A0ABM8VF36</accession>
<evidence type="ECO:0000313" key="6">
    <source>
        <dbReference type="EMBL" id="CAG7633549.1"/>
    </source>
</evidence>